<protein>
    <recommendedName>
        <fullName evidence="5">N-alpha-acetyltransferase 40</fullName>
        <ecNumber evidence="4">2.3.1.257</ecNumber>
    </recommendedName>
</protein>
<dbReference type="GO" id="GO:0005634">
    <property type="term" value="C:nucleus"/>
    <property type="evidence" value="ECO:0007669"/>
    <property type="project" value="UniProtKB-SubCell"/>
</dbReference>
<keyword evidence="8" id="KW-0539">Nucleus</keyword>
<evidence type="ECO:0000259" key="12">
    <source>
        <dbReference type="PROSITE" id="PS51186"/>
    </source>
</evidence>
<dbReference type="InterPro" id="IPR039949">
    <property type="entry name" value="NAA40"/>
</dbReference>
<evidence type="ECO:0000256" key="7">
    <source>
        <dbReference type="ARBA" id="ARBA00022679"/>
    </source>
</evidence>
<keyword evidence="14" id="KW-1185">Reference proteome</keyword>
<evidence type="ECO:0000256" key="8">
    <source>
        <dbReference type="ARBA" id="ARBA00023242"/>
    </source>
</evidence>
<dbReference type="GO" id="GO:0043998">
    <property type="term" value="F:histone H2A acetyltransferase activity"/>
    <property type="evidence" value="ECO:0007669"/>
    <property type="project" value="InterPro"/>
</dbReference>
<feature type="domain" description="N-acetyltransferase" evidence="12">
    <location>
        <begin position="57"/>
        <end position="216"/>
    </location>
</feature>
<evidence type="ECO:0000313" key="13">
    <source>
        <dbReference type="EMBL" id="KAJ0407255.1"/>
    </source>
</evidence>
<name>A0AAD5QDV8_PYTIN</name>
<evidence type="ECO:0000256" key="10">
    <source>
        <dbReference type="ARBA" id="ARBA00047821"/>
    </source>
</evidence>
<gene>
    <name evidence="13" type="ORF">P43SY_008030</name>
</gene>
<keyword evidence="9" id="KW-0012">Acyltransferase</keyword>
<dbReference type="Gene3D" id="3.40.630.30">
    <property type="match status" value="1"/>
</dbReference>
<evidence type="ECO:0000256" key="9">
    <source>
        <dbReference type="ARBA" id="ARBA00023315"/>
    </source>
</evidence>
<comment type="caution">
    <text evidence="13">The sequence shown here is derived from an EMBL/GenBank/DDBJ whole genome shotgun (WGS) entry which is preliminary data.</text>
</comment>
<dbReference type="EMBL" id="JAKCXM010000023">
    <property type="protein sequence ID" value="KAJ0407255.1"/>
    <property type="molecule type" value="Genomic_DNA"/>
</dbReference>
<evidence type="ECO:0000313" key="14">
    <source>
        <dbReference type="Proteomes" id="UP001209570"/>
    </source>
</evidence>
<proteinExistence type="inferred from homology"/>
<dbReference type="InterPro" id="IPR016181">
    <property type="entry name" value="Acyl_CoA_acyltransferase"/>
</dbReference>
<evidence type="ECO:0000256" key="2">
    <source>
        <dbReference type="ARBA" id="ARBA00004496"/>
    </source>
</evidence>
<dbReference type="Pfam" id="PF00583">
    <property type="entry name" value="Acetyltransf_1"/>
    <property type="match status" value="1"/>
</dbReference>
<dbReference type="SUPFAM" id="SSF55729">
    <property type="entry name" value="Acyl-CoA N-acyltransferases (Nat)"/>
    <property type="match status" value="1"/>
</dbReference>
<dbReference type="GO" id="GO:0010485">
    <property type="term" value="F:histone H4 acetyltransferase activity"/>
    <property type="evidence" value="ECO:0007669"/>
    <property type="project" value="InterPro"/>
</dbReference>
<dbReference type="AlphaFoldDB" id="A0AAD5QDV8"/>
<comment type="subcellular location">
    <subcellularLocation>
        <location evidence="2">Cytoplasm</location>
    </subcellularLocation>
    <subcellularLocation>
        <location evidence="1">Nucleus</location>
    </subcellularLocation>
</comment>
<evidence type="ECO:0000256" key="6">
    <source>
        <dbReference type="ARBA" id="ARBA00022490"/>
    </source>
</evidence>
<dbReference type="PANTHER" id="PTHR20531">
    <property type="entry name" value="N-ALPHA-ACETYLTRANSFERASE 40"/>
    <property type="match status" value="1"/>
</dbReference>
<evidence type="ECO:0000256" key="5">
    <source>
        <dbReference type="ARBA" id="ARBA00015043"/>
    </source>
</evidence>
<comment type="catalytic activity">
    <reaction evidence="11">
        <text>N-terminal L-seryl-[histone H4] + acetyl-CoA = N-terminal N(alpha)-acetyl-L-seryl-[histone H4] + CoA + H(+)</text>
        <dbReference type="Rhea" id="RHEA:50596"/>
        <dbReference type="Rhea" id="RHEA-COMP:12740"/>
        <dbReference type="Rhea" id="RHEA-COMP:12743"/>
        <dbReference type="ChEBI" id="CHEBI:15378"/>
        <dbReference type="ChEBI" id="CHEBI:57287"/>
        <dbReference type="ChEBI" id="CHEBI:57288"/>
        <dbReference type="ChEBI" id="CHEBI:64738"/>
        <dbReference type="ChEBI" id="CHEBI:83690"/>
        <dbReference type="EC" id="2.3.1.257"/>
    </reaction>
</comment>
<organism evidence="13 14">
    <name type="scientific">Pythium insidiosum</name>
    <name type="common">Pythiosis disease agent</name>
    <dbReference type="NCBI Taxonomy" id="114742"/>
    <lineage>
        <taxon>Eukaryota</taxon>
        <taxon>Sar</taxon>
        <taxon>Stramenopiles</taxon>
        <taxon>Oomycota</taxon>
        <taxon>Peronosporomycetes</taxon>
        <taxon>Pythiales</taxon>
        <taxon>Pythiaceae</taxon>
        <taxon>Pythium</taxon>
    </lineage>
</organism>
<keyword evidence="6" id="KW-0963">Cytoplasm</keyword>
<evidence type="ECO:0000256" key="4">
    <source>
        <dbReference type="ARBA" id="ARBA00012950"/>
    </source>
</evidence>
<evidence type="ECO:0000256" key="1">
    <source>
        <dbReference type="ARBA" id="ARBA00004123"/>
    </source>
</evidence>
<dbReference type="GO" id="GO:1990189">
    <property type="term" value="F:protein N-terminal-serine acetyltransferase activity"/>
    <property type="evidence" value="ECO:0007669"/>
    <property type="project" value="UniProtKB-EC"/>
</dbReference>
<sequence length="216" mass="23901">MPKKKSKAKSASAAPASGLQAILRAANGVHDVMTDFAAFSAFQRNGLDAAVASRHGTALSPAQRDRIVALFELNMKAMYMDSDWGYDAAAKRQELFEEGARYLLITQRSTQESADEELLGFVHFRFLDDDGTPVLYVYEIQIAPPAQRKGLGKFLMQLLQLVARRHRMELVVLTVFKANASALAFYLDKLKFEIDETSPSACGDDSQSYEILSKAV</sequence>
<dbReference type="Proteomes" id="UP001209570">
    <property type="component" value="Unassembled WGS sequence"/>
</dbReference>
<evidence type="ECO:0000256" key="11">
    <source>
        <dbReference type="ARBA" id="ARBA00049524"/>
    </source>
</evidence>
<dbReference type="InterPro" id="IPR000182">
    <property type="entry name" value="GNAT_dom"/>
</dbReference>
<comment type="similarity">
    <text evidence="3">Belongs to the acetyltransferase family. NAA40 subfamily.</text>
</comment>
<reference evidence="13" key="1">
    <citation type="submission" date="2021-12" db="EMBL/GenBank/DDBJ databases">
        <title>Prjna785345.</title>
        <authorList>
            <person name="Rujirawat T."/>
            <person name="Krajaejun T."/>
        </authorList>
    </citation>
    <scope>NUCLEOTIDE SEQUENCE</scope>
    <source>
        <strain evidence="13">Pi057C3</strain>
    </source>
</reference>
<dbReference type="EC" id="2.3.1.257" evidence="4"/>
<keyword evidence="7" id="KW-0808">Transferase</keyword>
<dbReference type="CDD" id="cd04301">
    <property type="entry name" value="NAT_SF"/>
    <property type="match status" value="1"/>
</dbReference>
<accession>A0AAD5QDV8</accession>
<evidence type="ECO:0000256" key="3">
    <source>
        <dbReference type="ARBA" id="ARBA00008870"/>
    </source>
</evidence>
<dbReference type="PROSITE" id="PS51186">
    <property type="entry name" value="GNAT"/>
    <property type="match status" value="1"/>
</dbReference>
<comment type="catalytic activity">
    <reaction evidence="10">
        <text>N-terminal L-seryl-[histone H2A] + acetyl-CoA = N-terminal N(alpha)-acetyl-L-seryl-[histone H2A] + CoA + H(+)</text>
        <dbReference type="Rhea" id="RHEA:50600"/>
        <dbReference type="Rhea" id="RHEA-COMP:12742"/>
        <dbReference type="Rhea" id="RHEA-COMP:12744"/>
        <dbReference type="ChEBI" id="CHEBI:15378"/>
        <dbReference type="ChEBI" id="CHEBI:57287"/>
        <dbReference type="ChEBI" id="CHEBI:57288"/>
        <dbReference type="ChEBI" id="CHEBI:64738"/>
        <dbReference type="ChEBI" id="CHEBI:83690"/>
        <dbReference type="EC" id="2.3.1.257"/>
    </reaction>
</comment>
<dbReference type="GO" id="GO:0005737">
    <property type="term" value="C:cytoplasm"/>
    <property type="evidence" value="ECO:0007669"/>
    <property type="project" value="UniProtKB-SubCell"/>
</dbReference>
<dbReference type="PANTHER" id="PTHR20531:SF1">
    <property type="entry name" value="N-ALPHA-ACETYLTRANSFERASE 40"/>
    <property type="match status" value="1"/>
</dbReference>